<dbReference type="EMBL" id="JARTCD010000140">
    <property type="protein sequence ID" value="KAJ8651788.1"/>
    <property type="molecule type" value="Genomic_DNA"/>
</dbReference>
<accession>A0AAD7XSX0</accession>
<evidence type="ECO:0000313" key="2">
    <source>
        <dbReference type="Proteomes" id="UP001234581"/>
    </source>
</evidence>
<dbReference type="RefSeq" id="XP_058336702.1">
    <property type="nucleotide sequence ID" value="XM_058492527.1"/>
</dbReference>
<gene>
    <name evidence="1" type="ORF">O0I10_012636</name>
</gene>
<protein>
    <submittedName>
        <fullName evidence="1">Uncharacterized protein</fullName>
    </submittedName>
</protein>
<proteinExistence type="predicted"/>
<name>A0AAD7XSX0_9FUNG</name>
<evidence type="ECO:0000313" key="1">
    <source>
        <dbReference type="EMBL" id="KAJ8651788.1"/>
    </source>
</evidence>
<dbReference type="GeneID" id="83219973"/>
<keyword evidence="2" id="KW-1185">Reference proteome</keyword>
<dbReference type="AlphaFoldDB" id="A0AAD7XSX0"/>
<sequence>MHFQPSTPSNSVLSCPLSSTTALVSNGNTNDQPIGDLEADGPGVPLSDLLVDIESRATTTCRRPLDDVDVDDVGDGAMDQQESDVIDDCGEEAAQVQGHVQEYLLKMQSKWLVQEQVLLDISSRCFLCFACDVKPVGKATDVVTLR</sequence>
<organism evidence="1 2">
    <name type="scientific">Lichtheimia ornata</name>
    <dbReference type="NCBI Taxonomy" id="688661"/>
    <lineage>
        <taxon>Eukaryota</taxon>
        <taxon>Fungi</taxon>
        <taxon>Fungi incertae sedis</taxon>
        <taxon>Mucoromycota</taxon>
        <taxon>Mucoromycotina</taxon>
        <taxon>Mucoromycetes</taxon>
        <taxon>Mucorales</taxon>
        <taxon>Lichtheimiaceae</taxon>
        <taxon>Lichtheimia</taxon>
    </lineage>
</organism>
<dbReference type="Proteomes" id="UP001234581">
    <property type="component" value="Unassembled WGS sequence"/>
</dbReference>
<reference evidence="1 2" key="1">
    <citation type="submission" date="2023-03" db="EMBL/GenBank/DDBJ databases">
        <title>Genome sequence of Lichtheimia ornata CBS 291.66.</title>
        <authorList>
            <person name="Mohabir J.T."/>
            <person name="Shea T.P."/>
            <person name="Kurbessoian T."/>
            <person name="Berby B."/>
            <person name="Fontaine J."/>
            <person name="Livny J."/>
            <person name="Gnirke A."/>
            <person name="Stajich J.E."/>
            <person name="Cuomo C.A."/>
        </authorList>
    </citation>
    <scope>NUCLEOTIDE SEQUENCE [LARGE SCALE GENOMIC DNA]</scope>
    <source>
        <strain evidence="1">CBS 291.66</strain>
    </source>
</reference>
<comment type="caution">
    <text evidence="1">The sequence shown here is derived from an EMBL/GenBank/DDBJ whole genome shotgun (WGS) entry which is preliminary data.</text>
</comment>